<dbReference type="InterPro" id="IPR029056">
    <property type="entry name" value="Ribokinase-like"/>
</dbReference>
<dbReference type="Proteomes" id="UP000577956">
    <property type="component" value="Unassembled WGS sequence"/>
</dbReference>
<dbReference type="PANTHER" id="PTHR42774">
    <property type="entry name" value="PHOSPHOTRANSFERASE SYSTEM TRANSPORT PROTEIN"/>
    <property type="match status" value="1"/>
</dbReference>
<evidence type="ECO:0000313" key="3">
    <source>
        <dbReference type="EMBL" id="NYD87908.1"/>
    </source>
</evidence>
<dbReference type="PANTHER" id="PTHR42774:SF3">
    <property type="entry name" value="KETOHEXOKINASE"/>
    <property type="match status" value="1"/>
</dbReference>
<comment type="caution">
    <text evidence="3">The sequence shown here is derived from an EMBL/GenBank/DDBJ whole genome shotgun (WGS) entry which is preliminary data.</text>
</comment>
<proteinExistence type="predicted"/>
<evidence type="ECO:0000259" key="1">
    <source>
        <dbReference type="Pfam" id="PF00294"/>
    </source>
</evidence>
<reference evidence="2 5" key="2">
    <citation type="submission" date="2021-01" db="EMBL/GenBank/DDBJ databases">
        <title>Whole genome shotgun sequence of Cellulomonas oligotrophica NBRC 109435.</title>
        <authorList>
            <person name="Komaki H."/>
            <person name="Tamura T."/>
        </authorList>
    </citation>
    <scope>NUCLEOTIDE SEQUENCE [LARGE SCALE GENOMIC DNA]</scope>
    <source>
        <strain evidence="2 5">NBRC 109435</strain>
    </source>
</reference>
<dbReference type="Proteomes" id="UP000618382">
    <property type="component" value="Unassembled WGS sequence"/>
</dbReference>
<keyword evidence="3" id="KW-0418">Kinase</keyword>
<dbReference type="SUPFAM" id="SSF53613">
    <property type="entry name" value="Ribokinase-like"/>
    <property type="match status" value="1"/>
</dbReference>
<dbReference type="InterPro" id="IPR052562">
    <property type="entry name" value="Ketohexokinase-related"/>
</dbReference>
<name>A0A7Y9FIF4_9CELL</name>
<dbReference type="RefSeq" id="WP_140460211.1">
    <property type="nucleotide sequence ID" value="NZ_BAABFI010000013.1"/>
</dbReference>
<dbReference type="AlphaFoldDB" id="A0A7Y9FIF4"/>
<evidence type="ECO:0000313" key="2">
    <source>
        <dbReference type="EMBL" id="GIG32884.1"/>
    </source>
</evidence>
<accession>A0A7Y9FIF4</accession>
<evidence type="ECO:0000313" key="4">
    <source>
        <dbReference type="Proteomes" id="UP000577956"/>
    </source>
</evidence>
<dbReference type="EMBL" id="BONN01000005">
    <property type="protein sequence ID" value="GIG32884.1"/>
    <property type="molecule type" value="Genomic_DNA"/>
</dbReference>
<gene>
    <name evidence="2" type="primary">rbsK</name>
    <name evidence="3" type="ORF">BKA21_003457</name>
    <name evidence="2" type="ORF">Col01nite_20430</name>
</gene>
<keyword evidence="3" id="KW-0808">Transferase</keyword>
<dbReference type="Pfam" id="PF00294">
    <property type="entry name" value="PfkB"/>
    <property type="match status" value="1"/>
</dbReference>
<dbReference type="EMBL" id="JACCBK010000001">
    <property type="protein sequence ID" value="NYD87908.1"/>
    <property type="molecule type" value="Genomic_DNA"/>
</dbReference>
<dbReference type="GO" id="GO:0016301">
    <property type="term" value="F:kinase activity"/>
    <property type="evidence" value="ECO:0007669"/>
    <property type="project" value="UniProtKB-KW"/>
</dbReference>
<organism evidence="3 4">
    <name type="scientific">Cellulomonas oligotrophica</name>
    <dbReference type="NCBI Taxonomy" id="931536"/>
    <lineage>
        <taxon>Bacteria</taxon>
        <taxon>Bacillati</taxon>
        <taxon>Actinomycetota</taxon>
        <taxon>Actinomycetes</taxon>
        <taxon>Micrococcales</taxon>
        <taxon>Cellulomonadaceae</taxon>
        <taxon>Cellulomonas</taxon>
    </lineage>
</organism>
<reference evidence="3 4" key="1">
    <citation type="submission" date="2020-07" db="EMBL/GenBank/DDBJ databases">
        <title>Sequencing the genomes of 1000 actinobacteria strains.</title>
        <authorList>
            <person name="Klenk H.-P."/>
        </authorList>
    </citation>
    <scope>NUCLEOTIDE SEQUENCE [LARGE SCALE GENOMIC DNA]</scope>
    <source>
        <strain evidence="3 4">DSM 24482</strain>
    </source>
</reference>
<dbReference type="Gene3D" id="3.40.1190.20">
    <property type="match status" value="1"/>
</dbReference>
<sequence length="316" mass="30397">MDPRLVCCGLTTLDVVQVVERVPGADEKVTALAGHVAFGGPAANAAATAVALGVPATLVTVLGAGPVAAAARAGLADRGVTVVDLLDGVADAAGWQLPVSTVLVTAGTGERAVASANGTGLPADLLGRAAASVLPAALAGATCVLVDGHHLGAAVPLARAARERGVPVLLDGGSWKPGLDRLLRVVDHAVLSAVFTVPAGAAGESLGAGNGAAAVDALLDVVAGLGPVTVARSAGAGPVRVRRTGPTGVVREDVRPPSVPADEVVDTLGAGDVLHGAVGAALAGGAGPVEALRSAVLTAARSVRHPGALGWADAAG</sequence>
<keyword evidence="5" id="KW-1185">Reference proteome</keyword>
<dbReference type="InterPro" id="IPR011611">
    <property type="entry name" value="PfkB_dom"/>
</dbReference>
<evidence type="ECO:0000313" key="5">
    <source>
        <dbReference type="Proteomes" id="UP000618382"/>
    </source>
</evidence>
<protein>
    <submittedName>
        <fullName evidence="2 3">Ribokinase</fullName>
    </submittedName>
</protein>
<feature type="domain" description="Carbohydrate kinase PfkB" evidence="1">
    <location>
        <begin position="4"/>
        <end position="308"/>
    </location>
</feature>